<organism evidence="2">
    <name type="scientific">viral metagenome</name>
    <dbReference type="NCBI Taxonomy" id="1070528"/>
    <lineage>
        <taxon>unclassified sequences</taxon>
        <taxon>metagenomes</taxon>
        <taxon>organismal metagenomes</taxon>
    </lineage>
</organism>
<reference evidence="2" key="1">
    <citation type="submission" date="2020-03" db="EMBL/GenBank/DDBJ databases">
        <title>The deep terrestrial virosphere.</title>
        <authorList>
            <person name="Holmfeldt K."/>
            <person name="Nilsson E."/>
            <person name="Simone D."/>
            <person name="Lopez-Fernandez M."/>
            <person name="Wu X."/>
            <person name="de Brujin I."/>
            <person name="Lundin D."/>
            <person name="Andersson A."/>
            <person name="Bertilsson S."/>
            <person name="Dopson M."/>
        </authorList>
    </citation>
    <scope>NUCLEOTIDE SEQUENCE</scope>
    <source>
        <strain evidence="2">MM415A02993</strain>
        <strain evidence="3">MM415B03495</strain>
    </source>
</reference>
<dbReference type="GO" id="GO:0003824">
    <property type="term" value="F:catalytic activity"/>
    <property type="evidence" value="ECO:0007669"/>
    <property type="project" value="InterPro"/>
</dbReference>
<dbReference type="InterPro" id="IPR014729">
    <property type="entry name" value="Rossmann-like_a/b/a_fold"/>
</dbReference>
<feature type="domain" description="Phosphoadenosine phosphosulphate reductase" evidence="1">
    <location>
        <begin position="16"/>
        <end position="179"/>
    </location>
</feature>
<evidence type="ECO:0000313" key="2">
    <source>
        <dbReference type="EMBL" id="QJA71876.1"/>
    </source>
</evidence>
<name>A0A6M3JPN8_9ZZZZ</name>
<sequence length="337" mass="38993">MAVIDEIQSRLKDINIVSFSGGKDSTVTLQHVISAIDNSGKKLFIITADTLMEIPYFQSYVDRTKEKILSFIKSKGINAEIITVVPDIRNSFWVSVLGKGYPAAHMGFRWCTGVLKINPITKFTRAVTRDKSFIVFVGVRSAESPLRARIYQKEDYKPNHYAPILKWSSHDVWEYLMTEPCLWGKSHKELIDVYKYSSDECVYGEAQGVCVGNARYGCWACPLQKVNQLDMIGYNTKDEYRYHKLKEYKLLLVGLANQEAYRSKIRRNGQEGLGPFLVDVRKFLFKKLKETEDATGWRLITPEEEMYIHKHWNMDQDIHNIAPNPTQLMLWNIKDFI</sequence>
<dbReference type="AlphaFoldDB" id="A0A6M3JPN8"/>
<evidence type="ECO:0000313" key="3">
    <source>
        <dbReference type="EMBL" id="QJA91060.1"/>
    </source>
</evidence>
<dbReference type="InterPro" id="IPR050128">
    <property type="entry name" value="Sulfate_adenylyltrnsfr_sub2"/>
</dbReference>
<dbReference type="PANTHER" id="PTHR43196:SF2">
    <property type="entry name" value="PHOSPHOADENOSINE PHOSPHOSULFATE REDUCTASE"/>
    <property type="match status" value="1"/>
</dbReference>
<protein>
    <submittedName>
        <fullName evidence="2">Putative phosphoadenosine phosphosulfate</fullName>
    </submittedName>
</protein>
<dbReference type="PANTHER" id="PTHR43196">
    <property type="entry name" value="SULFATE ADENYLYLTRANSFERASE SUBUNIT 2"/>
    <property type="match status" value="1"/>
</dbReference>
<dbReference type="InterPro" id="IPR002500">
    <property type="entry name" value="PAPS_reduct_dom"/>
</dbReference>
<dbReference type="Gene3D" id="3.40.50.620">
    <property type="entry name" value="HUPs"/>
    <property type="match status" value="1"/>
</dbReference>
<evidence type="ECO:0000259" key="1">
    <source>
        <dbReference type="Pfam" id="PF01507"/>
    </source>
</evidence>
<proteinExistence type="predicted"/>
<dbReference type="SUPFAM" id="SSF52402">
    <property type="entry name" value="Adenine nucleotide alpha hydrolases-like"/>
    <property type="match status" value="1"/>
</dbReference>
<dbReference type="EMBL" id="MT141907">
    <property type="protein sequence ID" value="QJA71876.1"/>
    <property type="molecule type" value="Genomic_DNA"/>
</dbReference>
<gene>
    <name evidence="2" type="ORF">MM415A02993_0002</name>
    <name evidence="3" type="ORF">MM415B03495_0014</name>
</gene>
<dbReference type="Pfam" id="PF01507">
    <property type="entry name" value="PAPS_reduct"/>
    <property type="match status" value="1"/>
</dbReference>
<accession>A0A6M3JPN8</accession>
<dbReference type="EMBL" id="MT142957">
    <property type="protein sequence ID" value="QJA91060.1"/>
    <property type="molecule type" value="Genomic_DNA"/>
</dbReference>